<dbReference type="Proteomes" id="UP000294545">
    <property type="component" value="Unassembled WGS sequence"/>
</dbReference>
<dbReference type="SUPFAM" id="SSF58104">
    <property type="entry name" value="Methyl-accepting chemotaxis protein (MCP) signaling domain"/>
    <property type="match status" value="1"/>
</dbReference>
<organism evidence="7 8">
    <name type="scientific">Natranaerovirga hydrolytica</name>
    <dbReference type="NCBI Taxonomy" id="680378"/>
    <lineage>
        <taxon>Bacteria</taxon>
        <taxon>Bacillati</taxon>
        <taxon>Bacillota</taxon>
        <taxon>Clostridia</taxon>
        <taxon>Lachnospirales</taxon>
        <taxon>Natranaerovirgaceae</taxon>
        <taxon>Natranaerovirga</taxon>
    </lineage>
</organism>
<feature type="transmembrane region" description="Helical" evidence="4">
    <location>
        <begin position="62"/>
        <end position="84"/>
    </location>
</feature>
<reference evidence="7 8" key="1">
    <citation type="submission" date="2019-03" db="EMBL/GenBank/DDBJ databases">
        <title>Genomic Encyclopedia of Type Strains, Phase IV (KMG-IV): sequencing the most valuable type-strain genomes for metagenomic binning, comparative biology and taxonomic classification.</title>
        <authorList>
            <person name="Goeker M."/>
        </authorList>
    </citation>
    <scope>NUCLEOTIDE SEQUENCE [LARGE SCALE GENOMIC DNA]</scope>
    <source>
        <strain evidence="7 8">DSM 24176</strain>
    </source>
</reference>
<sequence length="445" mass="49621">MEKTEKMNKIRFIDTIKFKLIITIVVVQLLNLFIGNGVNLAINTVKDLFGDNEFAELLLSGGAGLIISTGLNIVIITVLFLLIYNKLVLNYIKHIIKTSRKWSEGDLSVRCKSEKNDEISILANNLNLMVDEYESIIEAIKNTSIDSKKLSARLKGNIEEATNITEEVNQSMIKLSDGSMQQAEHTSEVTEAVEHLIGEIDSVTYAMNDATELTNNANEKVTIGEKTIKNQQEKMENYITLSKNISSEMSALMTKSNEISEITESVNQIANQTNLLALNASIEAARAGEYGQGFAVVAEEIRQLAEQSTRSVDSIGDIISDIQNSIEKANEKIQTFNHNVYDQEDALNHTEEIFQSILEVFKNINEHVNKVTLSCETMSRTSEKVGESIKYISEVADTSAASIQNITASSEEEEAIFQHNLELAQQMEEITNTLSKHIKQFNVKV</sequence>
<comment type="similarity">
    <text evidence="2">Belongs to the methyl-accepting chemotaxis (MCP) protein family.</text>
</comment>
<feature type="domain" description="Methyl-accepting transducer" evidence="5">
    <location>
        <begin position="157"/>
        <end position="393"/>
    </location>
</feature>
<dbReference type="SMART" id="SM00304">
    <property type="entry name" value="HAMP"/>
    <property type="match status" value="1"/>
</dbReference>
<dbReference type="EMBL" id="SMGQ01000017">
    <property type="protein sequence ID" value="TCK87967.1"/>
    <property type="molecule type" value="Genomic_DNA"/>
</dbReference>
<dbReference type="RefSeq" id="WP_132283275.1">
    <property type="nucleotide sequence ID" value="NZ_SMGQ01000017.1"/>
</dbReference>
<evidence type="ECO:0000256" key="4">
    <source>
        <dbReference type="SAM" id="Phobius"/>
    </source>
</evidence>
<keyword evidence="4" id="KW-0472">Membrane</keyword>
<feature type="transmembrane region" description="Helical" evidence="4">
    <location>
        <begin position="20"/>
        <end position="42"/>
    </location>
</feature>
<keyword evidence="4" id="KW-1133">Transmembrane helix</keyword>
<dbReference type="PANTHER" id="PTHR32089:SF112">
    <property type="entry name" value="LYSOZYME-LIKE PROTEIN-RELATED"/>
    <property type="match status" value="1"/>
</dbReference>
<dbReference type="CDD" id="cd06225">
    <property type="entry name" value="HAMP"/>
    <property type="match status" value="1"/>
</dbReference>
<evidence type="ECO:0000256" key="3">
    <source>
        <dbReference type="PROSITE-ProRule" id="PRU00284"/>
    </source>
</evidence>
<proteinExistence type="inferred from homology"/>
<dbReference type="Pfam" id="PF00015">
    <property type="entry name" value="MCPsignal"/>
    <property type="match status" value="1"/>
</dbReference>
<dbReference type="InterPro" id="IPR003660">
    <property type="entry name" value="HAMP_dom"/>
</dbReference>
<comment type="caution">
    <text evidence="7">The sequence shown here is derived from an EMBL/GenBank/DDBJ whole genome shotgun (WGS) entry which is preliminary data.</text>
</comment>
<dbReference type="AlphaFoldDB" id="A0A4R1M850"/>
<evidence type="ECO:0000313" key="7">
    <source>
        <dbReference type="EMBL" id="TCK87967.1"/>
    </source>
</evidence>
<feature type="domain" description="HAMP" evidence="6">
    <location>
        <begin position="86"/>
        <end position="138"/>
    </location>
</feature>
<dbReference type="Gene3D" id="1.10.287.950">
    <property type="entry name" value="Methyl-accepting chemotaxis protein"/>
    <property type="match status" value="1"/>
</dbReference>
<protein>
    <submittedName>
        <fullName evidence="7">Methyl-accepting chemotaxis protein</fullName>
    </submittedName>
</protein>
<evidence type="ECO:0000256" key="2">
    <source>
        <dbReference type="ARBA" id="ARBA00029447"/>
    </source>
</evidence>
<evidence type="ECO:0000256" key="1">
    <source>
        <dbReference type="ARBA" id="ARBA00023224"/>
    </source>
</evidence>
<evidence type="ECO:0000313" key="8">
    <source>
        <dbReference type="Proteomes" id="UP000294545"/>
    </source>
</evidence>
<dbReference type="GO" id="GO:0007165">
    <property type="term" value="P:signal transduction"/>
    <property type="evidence" value="ECO:0007669"/>
    <property type="project" value="UniProtKB-KW"/>
</dbReference>
<evidence type="ECO:0000259" key="5">
    <source>
        <dbReference type="PROSITE" id="PS50111"/>
    </source>
</evidence>
<dbReference type="Gene3D" id="6.10.340.10">
    <property type="match status" value="1"/>
</dbReference>
<keyword evidence="1 3" id="KW-0807">Transducer</keyword>
<dbReference type="InterPro" id="IPR004089">
    <property type="entry name" value="MCPsignal_dom"/>
</dbReference>
<accession>A0A4R1M850</accession>
<dbReference type="SMART" id="SM00283">
    <property type="entry name" value="MA"/>
    <property type="match status" value="1"/>
</dbReference>
<dbReference type="PROSITE" id="PS50885">
    <property type="entry name" value="HAMP"/>
    <property type="match status" value="1"/>
</dbReference>
<gene>
    <name evidence="7" type="ORF">EDC19_2614</name>
</gene>
<dbReference type="PANTHER" id="PTHR32089">
    <property type="entry name" value="METHYL-ACCEPTING CHEMOTAXIS PROTEIN MCPB"/>
    <property type="match status" value="1"/>
</dbReference>
<dbReference type="PROSITE" id="PS50111">
    <property type="entry name" value="CHEMOTAXIS_TRANSDUC_2"/>
    <property type="match status" value="1"/>
</dbReference>
<dbReference type="OrthoDB" id="9760371at2"/>
<keyword evidence="4" id="KW-0812">Transmembrane</keyword>
<name>A0A4R1M850_9FIRM</name>
<evidence type="ECO:0000259" key="6">
    <source>
        <dbReference type="PROSITE" id="PS50885"/>
    </source>
</evidence>
<keyword evidence="8" id="KW-1185">Reference proteome</keyword>
<dbReference type="Pfam" id="PF00672">
    <property type="entry name" value="HAMP"/>
    <property type="match status" value="1"/>
</dbReference>
<dbReference type="GO" id="GO:0016020">
    <property type="term" value="C:membrane"/>
    <property type="evidence" value="ECO:0007669"/>
    <property type="project" value="InterPro"/>
</dbReference>